<dbReference type="CDD" id="cd00317">
    <property type="entry name" value="cyclophilin"/>
    <property type="match status" value="1"/>
</dbReference>
<evidence type="ECO:0000256" key="1">
    <source>
        <dbReference type="ARBA" id="ARBA00023110"/>
    </source>
</evidence>
<feature type="chain" id="PRO_5038170508" description="Peptidyl-prolyl cis-trans isomerase" evidence="3">
    <location>
        <begin position="22"/>
        <end position="246"/>
    </location>
</feature>
<dbReference type="Pfam" id="PF00160">
    <property type="entry name" value="Pro_isomerase"/>
    <property type="match status" value="1"/>
</dbReference>
<evidence type="ECO:0000256" key="4">
    <source>
        <dbReference type="SAM" id="MobiDB-lite"/>
    </source>
</evidence>
<dbReference type="InterPro" id="IPR020892">
    <property type="entry name" value="Cyclophilin-type_PPIase_CS"/>
</dbReference>
<evidence type="ECO:0000313" key="6">
    <source>
        <dbReference type="EMBL" id="MBI5169307.1"/>
    </source>
</evidence>
<dbReference type="AlphaFoldDB" id="A0A933SB70"/>
<dbReference type="InterPro" id="IPR044666">
    <property type="entry name" value="Cyclophilin_A-like"/>
</dbReference>
<evidence type="ECO:0000256" key="3">
    <source>
        <dbReference type="RuleBase" id="RU363019"/>
    </source>
</evidence>
<organism evidence="6 7">
    <name type="scientific">Eiseniibacteriota bacterium</name>
    <dbReference type="NCBI Taxonomy" id="2212470"/>
    <lineage>
        <taxon>Bacteria</taxon>
        <taxon>Candidatus Eiseniibacteriota</taxon>
    </lineage>
</organism>
<dbReference type="InterPro" id="IPR002130">
    <property type="entry name" value="Cyclophilin-type_PPIase_dom"/>
</dbReference>
<comment type="caution">
    <text evidence="6">The sequence shown here is derived from an EMBL/GenBank/DDBJ whole genome shotgun (WGS) entry which is preliminary data.</text>
</comment>
<feature type="signal peptide" evidence="3">
    <location>
        <begin position="1"/>
        <end position="21"/>
    </location>
</feature>
<dbReference type="GO" id="GO:0003755">
    <property type="term" value="F:peptidyl-prolyl cis-trans isomerase activity"/>
    <property type="evidence" value="ECO:0007669"/>
    <property type="project" value="UniProtKB-UniRule"/>
</dbReference>
<comment type="similarity">
    <text evidence="3">Belongs to the cyclophilin-type PPIase family.</text>
</comment>
<dbReference type="Proteomes" id="UP000696931">
    <property type="component" value="Unassembled WGS sequence"/>
</dbReference>
<sequence length="246" mass="25455">MSRAFLPVLSLALTLPIAAFAGTPAAKPAAPARAAAPAATAAPSEPMAVVLETARGRIVIQLADKDAPKTAANFVKLVKRGFYDGTTFHRVIPGFMIQGGDPNSKDSNIFNDGQGGPGYTVPAEIKLPHLRGAIAMARMPDAVNPKRESSGSQFFICVADRKDLDRGGYTVFGKVVQGMDVVDAIVALADRKDIGRTAMGANPGTLALIRKATLEPLSKYAGAPAQAAPAQPVAPRATPAAADSSR</sequence>
<evidence type="ECO:0000313" key="7">
    <source>
        <dbReference type="Proteomes" id="UP000696931"/>
    </source>
</evidence>
<dbReference type="PANTHER" id="PTHR45625">
    <property type="entry name" value="PEPTIDYL-PROLYL CIS-TRANS ISOMERASE-RELATED"/>
    <property type="match status" value="1"/>
</dbReference>
<dbReference type="EMBL" id="JACRIW010000048">
    <property type="protein sequence ID" value="MBI5169307.1"/>
    <property type="molecule type" value="Genomic_DNA"/>
</dbReference>
<protein>
    <recommendedName>
        <fullName evidence="3">Peptidyl-prolyl cis-trans isomerase</fullName>
        <shortName evidence="3">PPIase</shortName>
        <ecNumber evidence="3">5.2.1.8</ecNumber>
    </recommendedName>
</protein>
<dbReference type="PROSITE" id="PS00170">
    <property type="entry name" value="CSA_PPIASE_1"/>
    <property type="match status" value="1"/>
</dbReference>
<feature type="domain" description="PPIase cyclophilin-type" evidence="5">
    <location>
        <begin position="56"/>
        <end position="214"/>
    </location>
</feature>
<evidence type="ECO:0000256" key="2">
    <source>
        <dbReference type="ARBA" id="ARBA00023235"/>
    </source>
</evidence>
<dbReference type="EC" id="5.2.1.8" evidence="3"/>
<evidence type="ECO:0000259" key="5">
    <source>
        <dbReference type="PROSITE" id="PS50072"/>
    </source>
</evidence>
<proteinExistence type="inferred from homology"/>
<dbReference type="PROSITE" id="PS50072">
    <property type="entry name" value="CSA_PPIASE_2"/>
    <property type="match status" value="1"/>
</dbReference>
<reference evidence="6" key="1">
    <citation type="submission" date="2020-07" db="EMBL/GenBank/DDBJ databases">
        <title>Huge and variable diversity of episymbiotic CPR bacteria and DPANN archaea in groundwater ecosystems.</title>
        <authorList>
            <person name="He C.Y."/>
            <person name="Keren R."/>
            <person name="Whittaker M."/>
            <person name="Farag I.F."/>
            <person name="Doudna J."/>
            <person name="Cate J.H.D."/>
            <person name="Banfield J.F."/>
        </authorList>
    </citation>
    <scope>NUCLEOTIDE SEQUENCE</scope>
    <source>
        <strain evidence="6">NC_groundwater_1813_Pr3_B-0.1um_71_17</strain>
    </source>
</reference>
<gene>
    <name evidence="6" type="ORF">HZA61_07465</name>
</gene>
<dbReference type="Gene3D" id="2.40.100.10">
    <property type="entry name" value="Cyclophilin-like"/>
    <property type="match status" value="1"/>
</dbReference>
<feature type="region of interest" description="Disordered" evidence="4">
    <location>
        <begin position="224"/>
        <end position="246"/>
    </location>
</feature>
<name>A0A933SB70_UNCEI</name>
<dbReference type="SUPFAM" id="SSF50891">
    <property type="entry name" value="Cyclophilin-like"/>
    <property type="match status" value="1"/>
</dbReference>
<accession>A0A933SB70</accession>
<dbReference type="InterPro" id="IPR029000">
    <property type="entry name" value="Cyclophilin-like_dom_sf"/>
</dbReference>
<dbReference type="GO" id="GO:0006457">
    <property type="term" value="P:protein folding"/>
    <property type="evidence" value="ECO:0007669"/>
    <property type="project" value="InterPro"/>
</dbReference>
<dbReference type="PANTHER" id="PTHR45625:SF4">
    <property type="entry name" value="PEPTIDYLPROLYL ISOMERASE DOMAIN AND WD REPEAT-CONTAINING PROTEIN 1"/>
    <property type="match status" value="1"/>
</dbReference>
<comment type="catalytic activity">
    <reaction evidence="3">
        <text>[protein]-peptidylproline (omega=180) = [protein]-peptidylproline (omega=0)</text>
        <dbReference type="Rhea" id="RHEA:16237"/>
        <dbReference type="Rhea" id="RHEA-COMP:10747"/>
        <dbReference type="Rhea" id="RHEA-COMP:10748"/>
        <dbReference type="ChEBI" id="CHEBI:83833"/>
        <dbReference type="ChEBI" id="CHEBI:83834"/>
        <dbReference type="EC" id="5.2.1.8"/>
    </reaction>
</comment>
<keyword evidence="1 3" id="KW-0697">Rotamase</keyword>
<comment type="function">
    <text evidence="3">PPIases accelerate the folding of proteins. It catalyzes the cis-trans isomerization of proline imidic peptide bonds in oligopeptides.</text>
</comment>
<keyword evidence="2 3" id="KW-0413">Isomerase</keyword>
<keyword evidence="3" id="KW-0732">Signal</keyword>
<dbReference type="PRINTS" id="PR00153">
    <property type="entry name" value="CSAPPISMRASE"/>
</dbReference>